<organism evidence="1 2">
    <name type="scientific">Blastopirellula marina</name>
    <dbReference type="NCBI Taxonomy" id="124"/>
    <lineage>
        <taxon>Bacteria</taxon>
        <taxon>Pseudomonadati</taxon>
        <taxon>Planctomycetota</taxon>
        <taxon>Planctomycetia</taxon>
        <taxon>Pirellulales</taxon>
        <taxon>Pirellulaceae</taxon>
        <taxon>Blastopirellula</taxon>
    </lineage>
</organism>
<gene>
    <name evidence="1" type="ORF">C5Y93_29165</name>
</gene>
<proteinExistence type="predicted"/>
<dbReference type="Proteomes" id="UP000237819">
    <property type="component" value="Unassembled WGS sequence"/>
</dbReference>
<evidence type="ECO:0000313" key="1">
    <source>
        <dbReference type="EMBL" id="PQO42402.1"/>
    </source>
</evidence>
<name>A0A2S8GD66_9BACT</name>
<accession>A0A2S8GD66</accession>
<evidence type="ECO:0000313" key="2">
    <source>
        <dbReference type="Proteomes" id="UP000237819"/>
    </source>
</evidence>
<reference evidence="1 2" key="1">
    <citation type="submission" date="2018-02" db="EMBL/GenBank/DDBJ databases">
        <title>Comparative genomes isolates from brazilian mangrove.</title>
        <authorList>
            <person name="Araujo J.E."/>
            <person name="Taketani R.G."/>
            <person name="Silva M.C.P."/>
            <person name="Loureco M.V."/>
            <person name="Andreote F.D."/>
        </authorList>
    </citation>
    <scope>NUCLEOTIDE SEQUENCE [LARGE SCALE GENOMIC DNA]</scope>
    <source>
        <strain evidence="1 2">Nap-Phe MGV</strain>
    </source>
</reference>
<dbReference type="EMBL" id="PUHZ01000025">
    <property type="protein sequence ID" value="PQO42402.1"/>
    <property type="molecule type" value="Genomic_DNA"/>
</dbReference>
<dbReference type="AlphaFoldDB" id="A0A2S8GD66"/>
<protein>
    <submittedName>
        <fullName evidence="1">Uncharacterized protein</fullName>
    </submittedName>
</protein>
<comment type="caution">
    <text evidence="1">The sequence shown here is derived from an EMBL/GenBank/DDBJ whole genome shotgun (WGS) entry which is preliminary data.</text>
</comment>
<sequence>MFAKIQGEIRGADGWMLDPCELTDDGRLPRCPDCAKRLGKYVDEVIQYTCQCGSQFDIWTRNTGMKRLVMARATFSRSGHYLNSHCP</sequence>